<evidence type="ECO:0000313" key="1">
    <source>
        <dbReference type="Proteomes" id="UP000887579"/>
    </source>
</evidence>
<protein>
    <submittedName>
        <fullName evidence="2">Uncharacterized protein</fullName>
    </submittedName>
</protein>
<reference evidence="2" key="1">
    <citation type="submission" date="2022-11" db="UniProtKB">
        <authorList>
            <consortium name="WormBaseParasite"/>
        </authorList>
    </citation>
    <scope>IDENTIFICATION</scope>
</reference>
<evidence type="ECO:0000313" key="2">
    <source>
        <dbReference type="WBParaSite" id="ES5_v2.g19047.t1"/>
    </source>
</evidence>
<sequence length="134" mass="14861">MGVGGTQFYTNGQVHVNVQFGELDAALTFFVMPETSAYNPSFNVILGEDSFRKLLPILYNYEEGYIQIGPNTIEIMATKLVTAGQITSENPETVKIEFGPTHATSDQTEQLYEVLNEYIDVISLHEFDCNGIVG</sequence>
<dbReference type="Proteomes" id="UP000887579">
    <property type="component" value="Unplaced"/>
</dbReference>
<dbReference type="WBParaSite" id="ES5_v2.g19047.t1">
    <property type="protein sequence ID" value="ES5_v2.g19047.t1"/>
    <property type="gene ID" value="ES5_v2.g19047"/>
</dbReference>
<name>A0AC34FPF6_9BILA</name>
<organism evidence="1 2">
    <name type="scientific">Panagrolaimus sp. ES5</name>
    <dbReference type="NCBI Taxonomy" id="591445"/>
    <lineage>
        <taxon>Eukaryota</taxon>
        <taxon>Metazoa</taxon>
        <taxon>Ecdysozoa</taxon>
        <taxon>Nematoda</taxon>
        <taxon>Chromadorea</taxon>
        <taxon>Rhabditida</taxon>
        <taxon>Tylenchina</taxon>
        <taxon>Panagrolaimomorpha</taxon>
        <taxon>Panagrolaimoidea</taxon>
        <taxon>Panagrolaimidae</taxon>
        <taxon>Panagrolaimus</taxon>
    </lineage>
</organism>
<accession>A0AC34FPF6</accession>
<proteinExistence type="predicted"/>